<dbReference type="PANTHER" id="PTHR42756">
    <property type="entry name" value="TRANSCRIPTIONAL REGULATOR, MARR"/>
    <property type="match status" value="1"/>
</dbReference>
<dbReference type="CDD" id="cd00090">
    <property type="entry name" value="HTH_ARSR"/>
    <property type="match status" value="1"/>
</dbReference>
<gene>
    <name evidence="5" type="ORF">ABW02_13010</name>
</gene>
<dbReference type="OrthoDB" id="2626899at2"/>
<dbReference type="GO" id="GO:0003677">
    <property type="term" value="F:DNA binding"/>
    <property type="evidence" value="ECO:0007669"/>
    <property type="project" value="UniProtKB-KW"/>
</dbReference>
<keyword evidence="2" id="KW-0238">DNA-binding</keyword>
<dbReference type="InterPro" id="IPR011991">
    <property type="entry name" value="ArsR-like_HTH"/>
</dbReference>
<dbReference type="GO" id="GO:0003700">
    <property type="term" value="F:DNA-binding transcription factor activity"/>
    <property type="evidence" value="ECO:0007669"/>
    <property type="project" value="InterPro"/>
</dbReference>
<dbReference type="PROSITE" id="PS50995">
    <property type="entry name" value="HTH_MARR_2"/>
    <property type="match status" value="1"/>
</dbReference>
<evidence type="ECO:0000313" key="6">
    <source>
        <dbReference type="Proteomes" id="UP000036045"/>
    </source>
</evidence>
<dbReference type="Pfam" id="PF12802">
    <property type="entry name" value="MarR_2"/>
    <property type="match status" value="1"/>
</dbReference>
<dbReference type="InterPro" id="IPR000835">
    <property type="entry name" value="HTH_MarR-typ"/>
</dbReference>
<keyword evidence="3" id="KW-0804">Transcription</keyword>
<evidence type="ECO:0000313" key="5">
    <source>
        <dbReference type="EMBL" id="KLV26000.1"/>
    </source>
</evidence>
<evidence type="ECO:0000256" key="2">
    <source>
        <dbReference type="ARBA" id="ARBA00023125"/>
    </source>
</evidence>
<evidence type="ECO:0000259" key="4">
    <source>
        <dbReference type="PROSITE" id="PS50995"/>
    </source>
</evidence>
<accession>A0A0J1LAQ4</accession>
<dbReference type="SUPFAM" id="SSF46785">
    <property type="entry name" value="Winged helix' DNA-binding domain"/>
    <property type="match status" value="1"/>
</dbReference>
<dbReference type="InterPro" id="IPR036390">
    <property type="entry name" value="WH_DNA-bd_sf"/>
</dbReference>
<dbReference type="SMART" id="SM00347">
    <property type="entry name" value="HTH_MARR"/>
    <property type="match status" value="1"/>
</dbReference>
<dbReference type="PANTHER" id="PTHR42756:SF1">
    <property type="entry name" value="TRANSCRIPTIONAL REPRESSOR OF EMRAB OPERON"/>
    <property type="match status" value="1"/>
</dbReference>
<keyword evidence="1" id="KW-0805">Transcription regulation</keyword>
<name>A0A0J1LAQ4_NIACI</name>
<proteinExistence type="predicted"/>
<dbReference type="RefSeq" id="WP_047942600.1">
    <property type="nucleotide sequence ID" value="NZ_CP053989.1"/>
</dbReference>
<evidence type="ECO:0000256" key="1">
    <source>
        <dbReference type="ARBA" id="ARBA00023015"/>
    </source>
</evidence>
<protein>
    <submittedName>
        <fullName evidence="5">MarR family transcriptional regulator</fullName>
    </submittedName>
</protein>
<dbReference type="PATRIC" id="fig|1397.4.peg.716"/>
<dbReference type="AlphaFoldDB" id="A0A0J1LAQ4"/>
<dbReference type="InterPro" id="IPR036388">
    <property type="entry name" value="WH-like_DNA-bd_sf"/>
</dbReference>
<comment type="caution">
    <text evidence="5">The sequence shown here is derived from an EMBL/GenBank/DDBJ whole genome shotgun (WGS) entry which is preliminary data.</text>
</comment>
<sequence>MLDRPTYIWESIDFLNRFIMKSLQRHAEEHGLTAPQARVILEVFLHKKISVKELTQNLRITQSTVSDIVERLTEKGILIKKPNPKDKRSVQIMLTERMLKKIEEKSPKPIQQIMGAVLDNLQPSEQAKVEEGMRLLVAAVGKKMEADGIDDLEDFEVLFLPKEKKCT</sequence>
<keyword evidence="6" id="KW-1185">Reference proteome</keyword>
<evidence type="ECO:0000256" key="3">
    <source>
        <dbReference type="ARBA" id="ARBA00023163"/>
    </source>
</evidence>
<dbReference type="Gene3D" id="1.10.10.10">
    <property type="entry name" value="Winged helix-like DNA-binding domain superfamily/Winged helix DNA-binding domain"/>
    <property type="match status" value="1"/>
</dbReference>
<dbReference type="Proteomes" id="UP000036045">
    <property type="component" value="Unassembled WGS sequence"/>
</dbReference>
<dbReference type="GeneID" id="56351713"/>
<reference evidence="5 6" key="1">
    <citation type="submission" date="2015-05" db="EMBL/GenBank/DDBJ databases">
        <title>Whole genome sequence and identification of bacterial endophytes from Costus igneus.</title>
        <authorList>
            <person name="Lee Y.P."/>
            <person name="Gan H.M."/>
            <person name="Eng W."/>
            <person name="Wheatley M.S."/>
            <person name="Caraballo A."/>
            <person name="Polter S."/>
            <person name="Savka M.A."/>
            <person name="Hudson A.O."/>
        </authorList>
    </citation>
    <scope>NUCLEOTIDE SEQUENCE [LARGE SCALE GENOMIC DNA]</scope>
    <source>
        <strain evidence="5 6">RIT379</strain>
    </source>
</reference>
<feature type="domain" description="HTH marR-type" evidence="4">
    <location>
        <begin position="1"/>
        <end position="138"/>
    </location>
</feature>
<dbReference type="EMBL" id="LDPH01000011">
    <property type="protein sequence ID" value="KLV26000.1"/>
    <property type="molecule type" value="Genomic_DNA"/>
</dbReference>
<organism evidence="5 6">
    <name type="scientific">Niallia circulans</name>
    <name type="common">Bacillus circulans</name>
    <dbReference type="NCBI Taxonomy" id="1397"/>
    <lineage>
        <taxon>Bacteria</taxon>
        <taxon>Bacillati</taxon>
        <taxon>Bacillota</taxon>
        <taxon>Bacilli</taxon>
        <taxon>Bacillales</taxon>
        <taxon>Bacillaceae</taxon>
        <taxon>Niallia</taxon>
    </lineage>
</organism>